<accession>A0AA88HT93</accession>
<organism evidence="2 3">
    <name type="scientific">Artemia franciscana</name>
    <name type="common">Brine shrimp</name>
    <name type="synonym">Artemia sanfranciscana</name>
    <dbReference type="NCBI Taxonomy" id="6661"/>
    <lineage>
        <taxon>Eukaryota</taxon>
        <taxon>Metazoa</taxon>
        <taxon>Ecdysozoa</taxon>
        <taxon>Arthropoda</taxon>
        <taxon>Crustacea</taxon>
        <taxon>Branchiopoda</taxon>
        <taxon>Anostraca</taxon>
        <taxon>Artemiidae</taxon>
        <taxon>Artemia</taxon>
    </lineage>
</organism>
<proteinExistence type="predicted"/>
<dbReference type="AlphaFoldDB" id="A0AA88HT93"/>
<dbReference type="EMBL" id="JAVRJZ010000013">
    <property type="protein sequence ID" value="KAK2714753.1"/>
    <property type="molecule type" value="Genomic_DNA"/>
</dbReference>
<protein>
    <submittedName>
        <fullName evidence="2">Uncharacterized protein</fullName>
    </submittedName>
</protein>
<evidence type="ECO:0000313" key="3">
    <source>
        <dbReference type="Proteomes" id="UP001187531"/>
    </source>
</evidence>
<reference evidence="2" key="1">
    <citation type="submission" date="2023-07" db="EMBL/GenBank/DDBJ databases">
        <title>Chromosome-level genome assembly of Artemia franciscana.</title>
        <authorList>
            <person name="Jo E."/>
        </authorList>
    </citation>
    <scope>NUCLEOTIDE SEQUENCE</scope>
    <source>
        <tissue evidence="2">Whole body</tissue>
    </source>
</reference>
<evidence type="ECO:0000256" key="1">
    <source>
        <dbReference type="SAM" id="Coils"/>
    </source>
</evidence>
<name>A0AA88HT93_ARTSF</name>
<feature type="non-terminal residue" evidence="2">
    <location>
        <position position="1"/>
    </location>
</feature>
<feature type="coiled-coil region" evidence="1">
    <location>
        <begin position="56"/>
        <end position="259"/>
    </location>
</feature>
<feature type="coiled-coil region" evidence="1">
    <location>
        <begin position="309"/>
        <end position="343"/>
    </location>
</feature>
<gene>
    <name evidence="2" type="ORF">QYM36_009091</name>
</gene>
<comment type="caution">
    <text evidence="2">The sequence shown here is derived from an EMBL/GenBank/DDBJ whole genome shotgun (WGS) entry which is preliminary data.</text>
</comment>
<sequence length="374" mass="42601">GKLSTSEANLVIQIKSRQDLEAKLQSADNTLLKDLSLANEKLTNFQQENCELSAKIKSLENVCEKLRSENEQNSLNSKAKHEDLRCITHTLSETKQKLKDLSASSEKEIGELQSRFDASLSECSKLNCELNDYKNQIENIKEQIINVENEKVLILADKNAEITEIREGFKKAEHKVSEMESLLSNREKELAEKEQKLLILSNENATLSTDLESEKLAVANLTYKFDAENCEKVDLIVKLSEKDQKLAELSNENATLAAAIMTEKKLLATLSDKFEFEIVTKWLCCQNYLVLSWSSVKIRVKYEEERTYLAAVKGEIEALKLEKEELIKKIADLEKTCSDTKKDLLLIESTGEEKMKLVLEKDTLMKRLLSVEEK</sequence>
<evidence type="ECO:0000313" key="2">
    <source>
        <dbReference type="EMBL" id="KAK2714753.1"/>
    </source>
</evidence>
<keyword evidence="1" id="KW-0175">Coiled coil</keyword>
<dbReference type="Proteomes" id="UP001187531">
    <property type="component" value="Unassembled WGS sequence"/>
</dbReference>
<keyword evidence="3" id="KW-1185">Reference proteome</keyword>